<evidence type="ECO:0000313" key="1">
    <source>
        <dbReference type="EMBL" id="ONI37564.1"/>
    </source>
</evidence>
<keyword evidence="2" id="KW-1185">Reference proteome</keyword>
<protein>
    <submittedName>
        <fullName evidence="1">Uncharacterized protein</fullName>
    </submittedName>
</protein>
<accession>A0ACC8X7T3</accession>
<evidence type="ECO:0000313" key="2">
    <source>
        <dbReference type="Proteomes" id="UP000188605"/>
    </source>
</evidence>
<dbReference type="EMBL" id="LJDB01000108">
    <property type="protein sequence ID" value="ONI37564.1"/>
    <property type="molecule type" value="Genomic_DNA"/>
</dbReference>
<gene>
    <name evidence="1" type="ORF">AN396_12685</name>
</gene>
<dbReference type="Proteomes" id="UP000188605">
    <property type="component" value="Unassembled WGS sequence"/>
</dbReference>
<sequence>MLIITESIDEREERKKQPNTIVVNLIKNEVFDLDNILKYKQAIIYSNLMTSKLYLNQTVRRILKDNLDRVFIVTNMVDDRKGFKQITNIRYYEMTSSRSPSYVTRHYKEVGKDLAIHGLGEKIVKRIVKAIEMNAHIKAEVFCKTKKDFHEITITSRDHDDTLISIQLNSMLFDIISVKEIPELENYRLTLDYKTELYFYRQNYVEIENLIPTTDCLSNTILKL</sequence>
<proteinExistence type="predicted"/>
<name>A0ACC8X7T3_9FIRM</name>
<reference evidence="1" key="1">
    <citation type="submission" date="2016-08" db="EMBL/GenBank/DDBJ databases">
        <authorList>
            <person name="Ngugi D.K."/>
            <person name="Miyake S."/>
            <person name="Stingl U."/>
        </authorList>
    </citation>
    <scope>NUCLEOTIDE SEQUENCE</scope>
    <source>
        <strain evidence="1">SCG-B11WGA-EpuloA1</strain>
    </source>
</reference>
<comment type="caution">
    <text evidence="1">The sequence shown here is derived from an EMBL/GenBank/DDBJ whole genome shotgun (WGS) entry which is preliminary data.</text>
</comment>
<organism evidence="1 2">
    <name type="scientific">Candidatus Epulonipiscium fishelsonii</name>
    <dbReference type="NCBI Taxonomy" id="77094"/>
    <lineage>
        <taxon>Bacteria</taxon>
        <taxon>Bacillati</taxon>
        <taxon>Bacillota</taxon>
        <taxon>Clostridia</taxon>
        <taxon>Lachnospirales</taxon>
        <taxon>Lachnospiraceae</taxon>
        <taxon>Candidatus Epulonipiscium</taxon>
    </lineage>
</organism>